<evidence type="ECO:0000256" key="12">
    <source>
        <dbReference type="RuleBase" id="RU004424"/>
    </source>
</evidence>
<gene>
    <name evidence="15" type="primary">LOC102352201</name>
</gene>
<evidence type="ECO:0000256" key="5">
    <source>
        <dbReference type="ARBA" id="ARBA00022692"/>
    </source>
</evidence>
<reference evidence="15" key="3">
    <citation type="submission" date="2025-09" db="UniProtKB">
        <authorList>
            <consortium name="Ensembl"/>
        </authorList>
    </citation>
    <scope>IDENTIFICATION</scope>
</reference>
<dbReference type="InParanoid" id="H3A006"/>
<evidence type="ECO:0000313" key="16">
    <source>
        <dbReference type="Proteomes" id="UP000008672"/>
    </source>
</evidence>
<feature type="domain" description="G-protein coupled receptors family 1 profile" evidence="14">
    <location>
        <begin position="22"/>
        <end position="243"/>
    </location>
</feature>
<feature type="transmembrane region" description="Helical" evidence="13">
    <location>
        <begin position="127"/>
        <end position="149"/>
    </location>
</feature>
<evidence type="ECO:0000256" key="13">
    <source>
        <dbReference type="SAM" id="Phobius"/>
    </source>
</evidence>
<feature type="transmembrane region" description="Helical" evidence="13">
    <location>
        <begin position="227"/>
        <end position="252"/>
    </location>
</feature>
<keyword evidence="6 13" id="KW-1133">Transmembrane helix</keyword>
<proteinExistence type="inferred from homology"/>
<evidence type="ECO:0000256" key="1">
    <source>
        <dbReference type="ARBA" id="ARBA00004141"/>
    </source>
</evidence>
<keyword evidence="7 12" id="KW-0297">G-protein coupled receptor</keyword>
<evidence type="ECO:0000313" key="15">
    <source>
        <dbReference type="Ensembl" id="ENSLACP00000002977.1"/>
    </source>
</evidence>
<keyword evidence="10 12" id="KW-0807">Transducer</keyword>
<dbReference type="Ensembl" id="ENSLACT00000003003.1">
    <property type="protein sequence ID" value="ENSLACP00000002977.1"/>
    <property type="gene ID" value="ENSLACG00000002663.1"/>
</dbReference>
<dbReference type="PROSITE" id="PS50262">
    <property type="entry name" value="G_PROTEIN_RECEP_F1_2"/>
    <property type="match status" value="1"/>
</dbReference>
<evidence type="ECO:0000256" key="8">
    <source>
        <dbReference type="ARBA" id="ARBA00023136"/>
    </source>
</evidence>
<dbReference type="GO" id="GO:0033038">
    <property type="term" value="F:bitter taste receptor activity"/>
    <property type="evidence" value="ECO:0007669"/>
    <property type="project" value="InterPro"/>
</dbReference>
<evidence type="ECO:0000256" key="11">
    <source>
        <dbReference type="RuleBase" id="RU004423"/>
    </source>
</evidence>
<dbReference type="Pfam" id="PF05296">
    <property type="entry name" value="TAS2R"/>
    <property type="match status" value="1"/>
</dbReference>
<keyword evidence="5 12" id="KW-0812">Transmembrane</keyword>
<dbReference type="HOGENOM" id="CLU_072337_0_0_1"/>
<feature type="transmembrane region" description="Helical" evidence="13">
    <location>
        <begin position="264"/>
        <end position="285"/>
    </location>
</feature>
<organism evidence="15 16">
    <name type="scientific">Latimeria chalumnae</name>
    <name type="common">Coelacanth</name>
    <dbReference type="NCBI Taxonomy" id="7897"/>
    <lineage>
        <taxon>Eukaryota</taxon>
        <taxon>Metazoa</taxon>
        <taxon>Chordata</taxon>
        <taxon>Craniata</taxon>
        <taxon>Vertebrata</taxon>
        <taxon>Euteleostomi</taxon>
        <taxon>Coelacanthiformes</taxon>
        <taxon>Coelacanthidae</taxon>
        <taxon>Latimeria</taxon>
    </lineage>
</organism>
<dbReference type="GO" id="GO:0016020">
    <property type="term" value="C:membrane"/>
    <property type="evidence" value="ECO:0007669"/>
    <property type="project" value="UniProtKB-SubCell"/>
</dbReference>
<comment type="subcellular location">
    <subcellularLocation>
        <location evidence="1 12">Membrane</location>
        <topology evidence="1 12">Multi-pass membrane protein</topology>
    </subcellularLocation>
</comment>
<dbReference type="OMA" id="SWVINIP"/>
<feature type="transmembrane region" description="Helical" evidence="13">
    <location>
        <begin position="45"/>
        <end position="67"/>
    </location>
</feature>
<evidence type="ECO:0000256" key="10">
    <source>
        <dbReference type="ARBA" id="ARBA00023224"/>
    </source>
</evidence>
<evidence type="ECO:0000256" key="6">
    <source>
        <dbReference type="ARBA" id="ARBA00022989"/>
    </source>
</evidence>
<dbReference type="InterPro" id="IPR017452">
    <property type="entry name" value="GPCR_Rhodpsn_7TM"/>
</dbReference>
<evidence type="ECO:0000256" key="7">
    <source>
        <dbReference type="ARBA" id="ARBA00023040"/>
    </source>
</evidence>
<dbReference type="eggNOG" id="ENOG502SY8P">
    <property type="taxonomic scope" value="Eukaryota"/>
</dbReference>
<dbReference type="AlphaFoldDB" id="H3A006"/>
<evidence type="ECO:0000259" key="14">
    <source>
        <dbReference type="PROSITE" id="PS50262"/>
    </source>
</evidence>
<keyword evidence="9 12" id="KW-0675">Receptor</keyword>
<dbReference type="SUPFAM" id="SSF81321">
    <property type="entry name" value="Family A G protein-coupled receptor-like"/>
    <property type="match status" value="1"/>
</dbReference>
<feature type="transmembrane region" description="Helical" evidence="13">
    <location>
        <begin position="87"/>
        <end position="107"/>
    </location>
</feature>
<evidence type="ECO:0000256" key="9">
    <source>
        <dbReference type="ARBA" id="ARBA00023170"/>
    </source>
</evidence>
<reference evidence="15" key="2">
    <citation type="submission" date="2025-08" db="UniProtKB">
        <authorList>
            <consortium name="Ensembl"/>
        </authorList>
    </citation>
    <scope>IDENTIFICATION</scope>
</reference>
<dbReference type="EMBL" id="AFYH01259030">
    <property type="status" value="NOT_ANNOTATED_CDS"/>
    <property type="molecule type" value="Genomic_DNA"/>
</dbReference>
<feature type="transmembrane region" description="Helical" evidence="13">
    <location>
        <begin position="6"/>
        <end position="33"/>
    </location>
</feature>
<evidence type="ECO:0000256" key="3">
    <source>
        <dbReference type="ARBA" id="ARBA00022480"/>
    </source>
</evidence>
<sequence length="310" mass="35482">ISLNSPIQLFFMTALVWFGCVWNTFVIVVFSLEYRRSRTLQPYEVIIMLMALCNLLVVLISASWLIVFFLNLCALLGQVFYQVTDTLLLFLPKSIVWLTAWLCFVYCMKIVKVNWRFFLRLKQKVSLVVKCMITGTMLFCFLISIPVSFRIKFRPNTTDMCKQYYIATDNLEISLLYTTLLSLLTSFLPMVLMLVSSLAIVFFLCWHSRSMDKNVTPSSTPHSNAHTSVVVMLLCLIALFIVCTGTALPVNIQISMGQHSVRGVIAITQLFYSSGSPVILIVGMVKLRKSFMKSYCKLYCSTLWSHCKLY</sequence>
<dbReference type="GO" id="GO:0004930">
    <property type="term" value="F:G protein-coupled receptor activity"/>
    <property type="evidence" value="ECO:0007669"/>
    <property type="project" value="UniProtKB-KW"/>
</dbReference>
<keyword evidence="3 12" id="KW-0919">Taste</keyword>
<dbReference type="GeneTree" id="ENSGT01150000286961"/>
<keyword evidence="4 12" id="KW-0716">Sensory transduction</keyword>
<dbReference type="Proteomes" id="UP000008672">
    <property type="component" value="Unassembled WGS sequence"/>
</dbReference>
<evidence type="ECO:0000256" key="2">
    <source>
        <dbReference type="ARBA" id="ARBA00007376"/>
    </source>
</evidence>
<evidence type="ECO:0000256" key="4">
    <source>
        <dbReference type="ARBA" id="ARBA00022606"/>
    </source>
</evidence>
<name>H3A006_LATCH</name>
<dbReference type="Gene3D" id="1.20.1070.10">
    <property type="entry name" value="Rhodopsin 7-helix transmembrane proteins"/>
    <property type="match status" value="1"/>
</dbReference>
<feature type="transmembrane region" description="Helical" evidence="13">
    <location>
        <begin position="180"/>
        <end position="206"/>
    </location>
</feature>
<dbReference type="PANTHER" id="PTHR11394">
    <property type="entry name" value="TASTE RECEPTOR TYPE 2"/>
    <property type="match status" value="1"/>
</dbReference>
<protein>
    <recommendedName>
        <fullName evidence="12">Taste receptor type 2</fullName>
    </recommendedName>
</protein>
<dbReference type="FunCoup" id="H3A006">
    <property type="interactions" value="529"/>
</dbReference>
<keyword evidence="16" id="KW-1185">Reference proteome</keyword>
<comment type="similarity">
    <text evidence="2 11">Belongs to the G-protein coupled receptor T2R family.</text>
</comment>
<keyword evidence="8 12" id="KW-0472">Membrane</keyword>
<accession>H3A006</accession>
<reference evidence="16" key="1">
    <citation type="submission" date="2011-08" db="EMBL/GenBank/DDBJ databases">
        <title>The draft genome of Latimeria chalumnae.</title>
        <authorList>
            <person name="Di Palma F."/>
            <person name="Alfoldi J."/>
            <person name="Johnson J."/>
            <person name="Berlin A."/>
            <person name="Gnerre S."/>
            <person name="Jaffe D."/>
            <person name="MacCallum I."/>
            <person name="Young S."/>
            <person name="Walker B.J."/>
            <person name="Lander E."/>
            <person name="Lindblad-Toh K."/>
        </authorList>
    </citation>
    <scope>NUCLEOTIDE SEQUENCE [LARGE SCALE GENOMIC DNA]</scope>
    <source>
        <strain evidence="16">Wild caught</strain>
    </source>
</reference>
<dbReference type="InterPro" id="IPR007960">
    <property type="entry name" value="TAS2R"/>
</dbReference>